<reference evidence="4" key="1">
    <citation type="submission" date="2019-08" db="EMBL/GenBank/DDBJ databases">
        <title>The genome of the North American firefly Photinus pyralis.</title>
        <authorList>
            <consortium name="Photinus pyralis genome working group"/>
            <person name="Fallon T.R."/>
            <person name="Sander Lower S.E."/>
            <person name="Weng J.-K."/>
        </authorList>
    </citation>
    <scope>NUCLEOTIDE SEQUENCE</scope>
    <source>
        <strain evidence="4">TRF0915ILg1</strain>
        <tissue evidence="4">Whole body</tissue>
    </source>
</reference>
<comment type="caution">
    <text evidence="4">The sequence shown here is derived from an EMBL/GenBank/DDBJ whole genome shotgun (WGS) entry which is preliminary data.</text>
</comment>
<comment type="similarity">
    <text evidence="1">Belongs to the saccharopine dehydrogenase family.</text>
</comment>
<dbReference type="FunFam" id="3.40.50.720:FF:000178">
    <property type="entry name" value="Saccharopine dehydrogenase-like oxidoreductase"/>
    <property type="match status" value="1"/>
</dbReference>
<dbReference type="Pfam" id="PF03435">
    <property type="entry name" value="Sacchrp_dh_NADP"/>
    <property type="match status" value="1"/>
</dbReference>
<proteinExistence type="inferred from homology"/>
<keyword evidence="2" id="KW-0472">Membrane</keyword>
<organism evidence="4 5">
    <name type="scientific">Ignelater luminosus</name>
    <name type="common">Cucubano</name>
    <name type="synonym">Pyrophorus luminosus</name>
    <dbReference type="NCBI Taxonomy" id="2038154"/>
    <lineage>
        <taxon>Eukaryota</taxon>
        <taxon>Metazoa</taxon>
        <taxon>Ecdysozoa</taxon>
        <taxon>Arthropoda</taxon>
        <taxon>Hexapoda</taxon>
        <taxon>Insecta</taxon>
        <taxon>Pterygota</taxon>
        <taxon>Neoptera</taxon>
        <taxon>Endopterygota</taxon>
        <taxon>Coleoptera</taxon>
        <taxon>Polyphaga</taxon>
        <taxon>Elateriformia</taxon>
        <taxon>Elateroidea</taxon>
        <taxon>Elateridae</taxon>
        <taxon>Agrypninae</taxon>
        <taxon>Pyrophorini</taxon>
        <taxon>Ignelater</taxon>
    </lineage>
</organism>
<dbReference type="PANTHER" id="PTHR12286">
    <property type="entry name" value="SACCHAROPINE DEHYDROGENASE-LIKE OXIDOREDUCTASE"/>
    <property type="match status" value="1"/>
</dbReference>
<name>A0A8K0GEJ9_IGNLU</name>
<dbReference type="EMBL" id="VTPC01003196">
    <property type="protein sequence ID" value="KAF2898902.1"/>
    <property type="molecule type" value="Genomic_DNA"/>
</dbReference>
<keyword evidence="2" id="KW-0812">Transmembrane</keyword>
<dbReference type="Proteomes" id="UP000801492">
    <property type="component" value="Unassembled WGS sequence"/>
</dbReference>
<sequence>MSERLDIILFGATGITGKNTVPYLYKFASAKNSLKWGIAGRSKQKLTDVLSEAARRVDVDDLSHIPIIIADVEDEDSIRKMTAQAKVIINCCGPYELYGEVVVKACVENGTHHVDVSGEPQFIEEMKLKYHKEVEEKGIYIVSACGADSVPADLGTLFVEKHFEGTMNSVEMYLHFEAGSTPGPKIGNGTWASLVNAMGNFWSILSLRKKLYPKVLSELQPKLSLRYPFHKMDNKWALPFPTGDIDIIQNSHMYFYDNEEKRPIQAQCYILMNSFITVMSAIFCGFFFFLLAQCNCGRNLLLKYPEFFSWGFFTSKDIPEDVSKRFYVSVTLHCKGWKEKITEIKCKTPINKTVIGRVSGFNPVYGITCLAVTLCAISILKEPKQLPVRGGFYTPAVAFSKTSLLDELQKNGVIFEIISNKED</sequence>
<evidence type="ECO:0000256" key="2">
    <source>
        <dbReference type="SAM" id="Phobius"/>
    </source>
</evidence>
<evidence type="ECO:0000313" key="5">
    <source>
        <dbReference type="Proteomes" id="UP000801492"/>
    </source>
</evidence>
<accession>A0A8K0GEJ9</accession>
<dbReference type="InterPro" id="IPR005097">
    <property type="entry name" value="Sacchrp_dh_NADP-bd"/>
</dbReference>
<dbReference type="InterPro" id="IPR036291">
    <property type="entry name" value="NAD(P)-bd_dom_sf"/>
</dbReference>
<keyword evidence="5" id="KW-1185">Reference proteome</keyword>
<dbReference type="SUPFAM" id="SSF51735">
    <property type="entry name" value="NAD(P)-binding Rossmann-fold domains"/>
    <property type="match status" value="1"/>
</dbReference>
<dbReference type="PANTHER" id="PTHR12286:SF5">
    <property type="entry name" value="SACCHAROPINE DEHYDROGENASE-LIKE OXIDOREDUCTASE"/>
    <property type="match status" value="1"/>
</dbReference>
<dbReference type="InterPro" id="IPR051276">
    <property type="entry name" value="Saccharopine_DH-like_oxidrdct"/>
</dbReference>
<keyword evidence="2" id="KW-1133">Transmembrane helix</keyword>
<protein>
    <recommendedName>
        <fullName evidence="3">Saccharopine dehydrogenase NADP binding domain-containing protein</fullName>
    </recommendedName>
</protein>
<gene>
    <name evidence="4" type="ORF">ILUMI_07271</name>
</gene>
<dbReference type="AlphaFoldDB" id="A0A8K0GEJ9"/>
<evidence type="ECO:0000259" key="3">
    <source>
        <dbReference type="Pfam" id="PF03435"/>
    </source>
</evidence>
<dbReference type="Gene3D" id="3.40.50.720">
    <property type="entry name" value="NAD(P)-binding Rossmann-like Domain"/>
    <property type="match status" value="1"/>
</dbReference>
<dbReference type="GO" id="GO:0009247">
    <property type="term" value="P:glycolipid biosynthetic process"/>
    <property type="evidence" value="ECO:0007669"/>
    <property type="project" value="TreeGrafter"/>
</dbReference>
<evidence type="ECO:0000256" key="1">
    <source>
        <dbReference type="ARBA" id="ARBA00038048"/>
    </source>
</evidence>
<evidence type="ECO:0000313" key="4">
    <source>
        <dbReference type="EMBL" id="KAF2898902.1"/>
    </source>
</evidence>
<dbReference type="GO" id="GO:0005811">
    <property type="term" value="C:lipid droplet"/>
    <property type="evidence" value="ECO:0007669"/>
    <property type="project" value="TreeGrafter"/>
</dbReference>
<dbReference type="GO" id="GO:0005886">
    <property type="term" value="C:plasma membrane"/>
    <property type="evidence" value="ECO:0007669"/>
    <property type="project" value="TreeGrafter"/>
</dbReference>
<feature type="transmembrane region" description="Helical" evidence="2">
    <location>
        <begin position="270"/>
        <end position="292"/>
    </location>
</feature>
<dbReference type="OrthoDB" id="10268090at2759"/>
<dbReference type="GO" id="GO:0005739">
    <property type="term" value="C:mitochondrion"/>
    <property type="evidence" value="ECO:0007669"/>
    <property type="project" value="TreeGrafter"/>
</dbReference>
<feature type="domain" description="Saccharopine dehydrogenase NADP binding" evidence="3">
    <location>
        <begin position="7"/>
        <end position="142"/>
    </location>
</feature>